<keyword evidence="7 18" id="KW-0679">Respiratory chain</keyword>
<evidence type="ECO:0000256" key="5">
    <source>
        <dbReference type="ARBA" id="ARBA00021008"/>
    </source>
</evidence>
<feature type="transmembrane region" description="Helical" evidence="18">
    <location>
        <begin position="119"/>
        <end position="138"/>
    </location>
</feature>
<keyword evidence="10 18" id="KW-1278">Translocase</keyword>
<evidence type="ECO:0000256" key="9">
    <source>
        <dbReference type="ARBA" id="ARBA00022792"/>
    </source>
</evidence>
<dbReference type="GO" id="GO:0005743">
    <property type="term" value="C:mitochondrial inner membrane"/>
    <property type="evidence" value="ECO:0007669"/>
    <property type="project" value="UniProtKB-SubCell"/>
</dbReference>
<feature type="transmembrane region" description="Helical" evidence="18">
    <location>
        <begin position="53"/>
        <end position="76"/>
    </location>
</feature>
<dbReference type="PRINTS" id="PR01436">
    <property type="entry name" value="NADHDHGNASE2"/>
</dbReference>
<dbReference type="PANTHER" id="PTHR46552:SF1">
    <property type="entry name" value="NADH-UBIQUINONE OXIDOREDUCTASE CHAIN 2"/>
    <property type="match status" value="1"/>
</dbReference>
<evidence type="ECO:0000256" key="6">
    <source>
        <dbReference type="ARBA" id="ARBA00022448"/>
    </source>
</evidence>
<evidence type="ECO:0000256" key="18">
    <source>
        <dbReference type="RuleBase" id="RU003403"/>
    </source>
</evidence>
<keyword evidence="15 18" id="KW-0496">Mitochondrion</keyword>
<evidence type="ECO:0000259" key="19">
    <source>
        <dbReference type="Pfam" id="PF00361"/>
    </source>
</evidence>
<gene>
    <name evidence="20" type="primary">nad2</name>
</gene>
<dbReference type="AlphaFoldDB" id="A0A343C4T8"/>
<evidence type="ECO:0000256" key="3">
    <source>
        <dbReference type="ARBA" id="ARBA00007012"/>
    </source>
</evidence>
<comment type="subcellular location">
    <subcellularLocation>
        <location evidence="2 18">Mitochondrion inner membrane</location>
        <topology evidence="2 18">Multi-pass membrane protein</topology>
    </subcellularLocation>
</comment>
<proteinExistence type="inferred from homology"/>
<evidence type="ECO:0000313" key="20">
    <source>
        <dbReference type="EMBL" id="ARH55044.1"/>
    </source>
</evidence>
<keyword evidence="11 18" id="KW-0249">Electron transport</keyword>
<keyword evidence="16 18" id="KW-0472">Membrane</keyword>
<keyword evidence="6" id="KW-0813">Transport</keyword>
<feature type="transmembrane region" description="Helical" evidence="18">
    <location>
        <begin position="309"/>
        <end position="329"/>
    </location>
</feature>
<feature type="transmembrane region" description="Helical" evidence="18">
    <location>
        <begin position="144"/>
        <end position="162"/>
    </location>
</feature>
<dbReference type="PANTHER" id="PTHR46552">
    <property type="entry name" value="NADH-UBIQUINONE OXIDOREDUCTASE CHAIN 2"/>
    <property type="match status" value="1"/>
</dbReference>
<evidence type="ECO:0000256" key="4">
    <source>
        <dbReference type="ARBA" id="ARBA00012944"/>
    </source>
</evidence>
<evidence type="ECO:0000256" key="7">
    <source>
        <dbReference type="ARBA" id="ARBA00022660"/>
    </source>
</evidence>
<dbReference type="InterPro" id="IPR001750">
    <property type="entry name" value="ND/Mrp_TM"/>
</dbReference>
<feature type="domain" description="NADH:quinone oxidoreductase/Mrp antiporter transmembrane" evidence="19">
    <location>
        <begin position="17"/>
        <end position="279"/>
    </location>
</feature>
<keyword evidence="13 18" id="KW-0520">NAD</keyword>
<organism evidence="20">
    <name type="scientific">Hypera striata</name>
    <dbReference type="NCBI Taxonomy" id="1342020"/>
    <lineage>
        <taxon>Eukaryota</taxon>
        <taxon>Metazoa</taxon>
        <taxon>Ecdysozoa</taxon>
        <taxon>Arthropoda</taxon>
        <taxon>Hexapoda</taxon>
        <taxon>Insecta</taxon>
        <taxon>Pterygota</taxon>
        <taxon>Neoptera</taxon>
        <taxon>Endopterygota</taxon>
        <taxon>Coleoptera</taxon>
        <taxon>Polyphaga</taxon>
        <taxon>Cucujiformia</taxon>
        <taxon>Curculionidae</taxon>
        <taxon>Hyperinae</taxon>
        <taxon>Hypera</taxon>
    </lineage>
</organism>
<dbReference type="EMBL" id="KX087301">
    <property type="protein sequence ID" value="ARH55044.1"/>
    <property type="molecule type" value="Genomic_DNA"/>
</dbReference>
<evidence type="ECO:0000256" key="15">
    <source>
        <dbReference type="ARBA" id="ARBA00023128"/>
    </source>
</evidence>
<geneLocation type="mitochondrion" evidence="20"/>
<evidence type="ECO:0000256" key="10">
    <source>
        <dbReference type="ARBA" id="ARBA00022967"/>
    </source>
</evidence>
<feature type="transmembrane region" description="Helical" evidence="18">
    <location>
        <begin position="231"/>
        <end position="249"/>
    </location>
</feature>
<name>A0A343C4T8_9CUCU</name>
<evidence type="ECO:0000256" key="17">
    <source>
        <dbReference type="ARBA" id="ARBA00049551"/>
    </source>
</evidence>
<feature type="transmembrane region" description="Helical" evidence="18">
    <location>
        <begin position="269"/>
        <end position="289"/>
    </location>
</feature>
<evidence type="ECO:0000256" key="16">
    <source>
        <dbReference type="ARBA" id="ARBA00023136"/>
    </source>
</evidence>
<feature type="transmembrane region" description="Helical" evidence="18">
    <location>
        <begin position="82"/>
        <end position="107"/>
    </location>
</feature>
<reference evidence="20" key="1">
    <citation type="submission" date="2016-04" db="EMBL/GenBank/DDBJ databases">
        <title>Mitochondria of beetle species.</title>
        <authorList>
            <person name="Hunter A."/>
            <person name="Moriniere J."/>
            <person name="Tang P."/>
            <person name="Linard B."/>
            <person name="Crampton-Platt A."/>
            <person name="Vogler A.P."/>
        </authorList>
    </citation>
    <scope>NUCLEOTIDE SEQUENCE</scope>
</reference>
<protein>
    <recommendedName>
        <fullName evidence="5 18">NADH-ubiquinone oxidoreductase chain 2</fullName>
        <ecNumber evidence="4 18">7.1.1.2</ecNumber>
    </recommendedName>
</protein>
<dbReference type="Pfam" id="PF00361">
    <property type="entry name" value="Proton_antipo_M"/>
    <property type="match status" value="1"/>
</dbReference>
<evidence type="ECO:0000256" key="13">
    <source>
        <dbReference type="ARBA" id="ARBA00023027"/>
    </source>
</evidence>
<comment type="function">
    <text evidence="18">Core subunit of the mitochondrial membrane respiratory chain NADH dehydrogenase (Complex I) which catalyzes electron transfer from NADH through the respiratory chain, using ubiquinone as an electron acceptor. Essential for the catalytic activity and assembly of complex I.</text>
</comment>
<dbReference type="InterPro" id="IPR050175">
    <property type="entry name" value="Complex_I_Subunit_2"/>
</dbReference>
<evidence type="ECO:0000256" key="12">
    <source>
        <dbReference type="ARBA" id="ARBA00022989"/>
    </source>
</evidence>
<dbReference type="EC" id="7.1.1.2" evidence="4 18"/>
<comment type="function">
    <text evidence="1">Core subunit of the mitochondrial membrane respiratory chain NADH dehydrogenase (Complex I) that is believed to belong to the minimal assembly required for catalysis. Complex I functions in the transfer of electrons from NADH to the respiratory chain. The immediate electron acceptor for the enzyme is believed to be ubiquinone.</text>
</comment>
<keyword evidence="14 18" id="KW-0830">Ubiquinone</keyword>
<evidence type="ECO:0000256" key="8">
    <source>
        <dbReference type="ARBA" id="ARBA00022692"/>
    </source>
</evidence>
<evidence type="ECO:0000256" key="11">
    <source>
        <dbReference type="ARBA" id="ARBA00022982"/>
    </source>
</evidence>
<evidence type="ECO:0000256" key="1">
    <source>
        <dbReference type="ARBA" id="ARBA00003257"/>
    </source>
</evidence>
<evidence type="ECO:0000256" key="14">
    <source>
        <dbReference type="ARBA" id="ARBA00023075"/>
    </source>
</evidence>
<keyword evidence="8 18" id="KW-0812">Transmembrane</keyword>
<evidence type="ECO:0000256" key="2">
    <source>
        <dbReference type="ARBA" id="ARBA00004448"/>
    </source>
</evidence>
<feature type="transmembrane region" description="Helical" evidence="18">
    <location>
        <begin position="6"/>
        <end position="32"/>
    </location>
</feature>
<sequence>MLFFNFMILGTLIAISASSWLITWIGLEINLLSIMPLLKSSKNKYPAESAIKYFMVQTLGSSFFLFSVMILVLLNIPMKSEFYSYEAMLVSSALLLKMGAAPMHFWLPEILSGLSWMNTFIILTWQKIAPCMLLFSLVDENVMFFSIIIIISSMISGIQGLNQTCLRKILAYSSINHMGWMICTLFSSINLWIYYFVIYFFINMNMILIFKKYNTFYVNQLAYIFSHSKKIKIIFMLNFLSLGGLPPFMGFLPKWLTIFTMIENEHYTTIVFLVIFTLLSLYFYLRITFSSFSINNEESLLILFKKMSFFHFFLNTISILGLISCSFIDSGF</sequence>
<comment type="similarity">
    <text evidence="3 18">Belongs to the complex I subunit 2 family.</text>
</comment>
<comment type="catalytic activity">
    <reaction evidence="17 18">
        <text>a ubiquinone + NADH + 5 H(+)(in) = a ubiquinol + NAD(+) + 4 H(+)(out)</text>
        <dbReference type="Rhea" id="RHEA:29091"/>
        <dbReference type="Rhea" id="RHEA-COMP:9565"/>
        <dbReference type="Rhea" id="RHEA-COMP:9566"/>
        <dbReference type="ChEBI" id="CHEBI:15378"/>
        <dbReference type="ChEBI" id="CHEBI:16389"/>
        <dbReference type="ChEBI" id="CHEBI:17976"/>
        <dbReference type="ChEBI" id="CHEBI:57540"/>
        <dbReference type="ChEBI" id="CHEBI:57945"/>
        <dbReference type="EC" id="7.1.1.2"/>
    </reaction>
</comment>
<dbReference type="InterPro" id="IPR003917">
    <property type="entry name" value="NADH_UbQ_OxRdtase_chain2"/>
</dbReference>
<dbReference type="GO" id="GO:0006120">
    <property type="term" value="P:mitochondrial electron transport, NADH to ubiquinone"/>
    <property type="evidence" value="ECO:0007669"/>
    <property type="project" value="InterPro"/>
</dbReference>
<dbReference type="GO" id="GO:0008137">
    <property type="term" value="F:NADH dehydrogenase (ubiquinone) activity"/>
    <property type="evidence" value="ECO:0007669"/>
    <property type="project" value="UniProtKB-EC"/>
</dbReference>
<accession>A0A343C4T8</accession>
<keyword evidence="12 18" id="KW-1133">Transmembrane helix</keyword>
<keyword evidence="9 18" id="KW-0999">Mitochondrion inner membrane</keyword>